<reference evidence="3" key="3">
    <citation type="submission" date="2025-04" db="UniProtKB">
        <authorList>
            <consortium name="RefSeq"/>
        </authorList>
    </citation>
    <scope>IDENTIFICATION</scope>
    <source>
        <strain evidence="3">CBS 304.34</strain>
    </source>
</reference>
<accession>A0A6A6YUQ3</accession>
<organism evidence="1">
    <name type="scientific">Mytilinidion resinicola</name>
    <dbReference type="NCBI Taxonomy" id="574789"/>
    <lineage>
        <taxon>Eukaryota</taxon>
        <taxon>Fungi</taxon>
        <taxon>Dikarya</taxon>
        <taxon>Ascomycota</taxon>
        <taxon>Pezizomycotina</taxon>
        <taxon>Dothideomycetes</taxon>
        <taxon>Pleosporomycetidae</taxon>
        <taxon>Mytilinidiales</taxon>
        <taxon>Mytilinidiaceae</taxon>
        <taxon>Mytilinidion</taxon>
    </lineage>
</organism>
<evidence type="ECO:0000313" key="2">
    <source>
        <dbReference type="Proteomes" id="UP000504636"/>
    </source>
</evidence>
<dbReference type="RefSeq" id="XP_033578641.1">
    <property type="nucleotide sequence ID" value="XM_033727273.1"/>
</dbReference>
<dbReference type="GeneID" id="54468166"/>
<evidence type="ECO:0000313" key="3">
    <source>
        <dbReference type="RefSeq" id="XP_033578641.1"/>
    </source>
</evidence>
<dbReference type="EMBL" id="MU003698">
    <property type="protein sequence ID" value="KAF2811677.1"/>
    <property type="molecule type" value="Genomic_DNA"/>
</dbReference>
<name>A0A6A6YUQ3_9PEZI</name>
<dbReference type="Proteomes" id="UP000504636">
    <property type="component" value="Unplaced"/>
</dbReference>
<sequence>MHRRMARAENAPPLQELVDLFRDQRREALAIAGKITSHSAFATTLNGVELKPPSTPAATQAATTASTPAAITASTTASKAKNMLPECICEEYYFFRNCLYICENKRPNGWKSNPAVAAKLKETSRIDPKNSRR</sequence>
<dbReference type="AlphaFoldDB" id="A0A6A6YUQ3"/>
<reference evidence="1 3" key="1">
    <citation type="journal article" date="2020" name="Stud. Mycol.">
        <title>101 Dothideomycetes genomes: a test case for predicting lifestyles and emergence of pathogens.</title>
        <authorList>
            <person name="Haridas S."/>
            <person name="Albert R."/>
            <person name="Binder M."/>
            <person name="Bloem J."/>
            <person name="Labutti K."/>
            <person name="Salamov A."/>
            <person name="Andreopoulos B."/>
            <person name="Baker S."/>
            <person name="Barry K."/>
            <person name="Bills G."/>
            <person name="Bluhm B."/>
            <person name="Cannon C."/>
            <person name="Castanera R."/>
            <person name="Culley D."/>
            <person name="Daum C."/>
            <person name="Ezra D."/>
            <person name="Gonzalez J."/>
            <person name="Henrissat B."/>
            <person name="Kuo A."/>
            <person name="Liang C."/>
            <person name="Lipzen A."/>
            <person name="Lutzoni F."/>
            <person name="Magnuson J."/>
            <person name="Mondo S."/>
            <person name="Nolan M."/>
            <person name="Ohm R."/>
            <person name="Pangilinan J."/>
            <person name="Park H.-J."/>
            <person name="Ramirez L."/>
            <person name="Alfaro M."/>
            <person name="Sun H."/>
            <person name="Tritt A."/>
            <person name="Yoshinaga Y."/>
            <person name="Zwiers L.-H."/>
            <person name="Turgeon B."/>
            <person name="Goodwin S."/>
            <person name="Spatafora J."/>
            <person name="Crous P."/>
            <person name="Grigoriev I."/>
        </authorList>
    </citation>
    <scope>NUCLEOTIDE SEQUENCE</scope>
    <source>
        <strain evidence="1 3">CBS 304.34</strain>
    </source>
</reference>
<dbReference type="OrthoDB" id="3781185at2759"/>
<gene>
    <name evidence="1 3" type="ORF">BDZ99DRAFT_559966</name>
</gene>
<evidence type="ECO:0000313" key="1">
    <source>
        <dbReference type="EMBL" id="KAF2811677.1"/>
    </source>
</evidence>
<reference evidence="3" key="2">
    <citation type="submission" date="2020-04" db="EMBL/GenBank/DDBJ databases">
        <authorList>
            <consortium name="NCBI Genome Project"/>
        </authorList>
    </citation>
    <scope>NUCLEOTIDE SEQUENCE</scope>
    <source>
        <strain evidence="3">CBS 304.34</strain>
    </source>
</reference>
<protein>
    <submittedName>
        <fullName evidence="1 3">Uncharacterized protein</fullName>
    </submittedName>
</protein>
<proteinExistence type="predicted"/>
<keyword evidence="2" id="KW-1185">Reference proteome</keyword>